<name>A0A0F9K3G2_9ZZZZ</name>
<sequence>MATLKICTHDRTRWITDVQEVVIEEAFSVTQWGDSNAILANCNAPNAAVRGNEIRTTTVVDFQKPNPEDKVPGDTCGHVLLIRSHRGGGGYRIVVPQRACFLMSDAGKTIDRI</sequence>
<dbReference type="EMBL" id="LAZR01014624">
    <property type="protein sequence ID" value="KKM16668.1"/>
    <property type="molecule type" value="Genomic_DNA"/>
</dbReference>
<dbReference type="AlphaFoldDB" id="A0A0F9K3G2"/>
<reference evidence="1" key="1">
    <citation type="journal article" date="2015" name="Nature">
        <title>Complex archaea that bridge the gap between prokaryotes and eukaryotes.</title>
        <authorList>
            <person name="Spang A."/>
            <person name="Saw J.H."/>
            <person name="Jorgensen S.L."/>
            <person name="Zaremba-Niedzwiedzka K."/>
            <person name="Martijn J."/>
            <person name="Lind A.E."/>
            <person name="van Eijk R."/>
            <person name="Schleper C."/>
            <person name="Guy L."/>
            <person name="Ettema T.J."/>
        </authorList>
    </citation>
    <scope>NUCLEOTIDE SEQUENCE</scope>
</reference>
<organism evidence="1">
    <name type="scientific">marine sediment metagenome</name>
    <dbReference type="NCBI Taxonomy" id="412755"/>
    <lineage>
        <taxon>unclassified sequences</taxon>
        <taxon>metagenomes</taxon>
        <taxon>ecological metagenomes</taxon>
    </lineage>
</organism>
<comment type="caution">
    <text evidence="1">The sequence shown here is derived from an EMBL/GenBank/DDBJ whole genome shotgun (WGS) entry which is preliminary data.</text>
</comment>
<gene>
    <name evidence="1" type="ORF">LCGC14_1683480</name>
</gene>
<protein>
    <submittedName>
        <fullName evidence="1">Uncharacterized protein</fullName>
    </submittedName>
</protein>
<accession>A0A0F9K3G2</accession>
<evidence type="ECO:0000313" key="1">
    <source>
        <dbReference type="EMBL" id="KKM16668.1"/>
    </source>
</evidence>
<proteinExistence type="predicted"/>